<keyword evidence="2" id="KW-0812">Transmembrane</keyword>
<evidence type="ECO:0000259" key="9">
    <source>
        <dbReference type="SMART" id="SM00921"/>
    </source>
</evidence>
<dbReference type="GO" id="GO:0002250">
    <property type="term" value="P:adaptive immune response"/>
    <property type="evidence" value="ECO:0007669"/>
    <property type="project" value="UniProtKB-KW"/>
</dbReference>
<dbReference type="PANTHER" id="PTHR19944">
    <property type="entry name" value="MHC CLASS II-RELATED"/>
    <property type="match status" value="1"/>
</dbReference>
<evidence type="ECO:0000256" key="4">
    <source>
        <dbReference type="ARBA" id="ARBA00022989"/>
    </source>
</evidence>
<keyword evidence="7" id="KW-0325">Glycoprotein</keyword>
<evidence type="ECO:0000313" key="11">
    <source>
        <dbReference type="EMBL" id="KAB0339952.1"/>
    </source>
</evidence>
<dbReference type="SMART" id="SM00921">
    <property type="entry name" value="MHC_II_beta"/>
    <property type="match status" value="1"/>
</dbReference>
<dbReference type="GO" id="GO:0002504">
    <property type="term" value="P:antigen processing and presentation of peptide or polysaccharide antigen via MHC class II"/>
    <property type="evidence" value="ECO:0007669"/>
    <property type="project" value="UniProtKB-KW"/>
</dbReference>
<evidence type="ECO:0000256" key="3">
    <source>
        <dbReference type="ARBA" id="ARBA00022859"/>
    </source>
</evidence>
<dbReference type="InterPro" id="IPR014745">
    <property type="entry name" value="MHC_II_a/b_N"/>
</dbReference>
<accession>A0A5N3UT48</accession>
<gene>
    <name evidence="11" type="ORF">FD754_023522</name>
    <name evidence="10" type="ORF">FD754_023523</name>
</gene>
<keyword evidence="4" id="KW-1133">Transmembrane helix</keyword>
<comment type="caution">
    <text evidence="10">The sequence shown here is derived from an EMBL/GenBank/DDBJ whole genome shotgun (WGS) entry which is preliminary data.</text>
</comment>
<dbReference type="GO" id="GO:0042613">
    <property type="term" value="C:MHC class II protein complex"/>
    <property type="evidence" value="ECO:0007669"/>
    <property type="project" value="UniProtKB-KW"/>
</dbReference>
<organism evidence="10 12">
    <name type="scientific">Muntiacus muntjak</name>
    <name type="common">Barking deer</name>
    <name type="synonym">Indian muntjac</name>
    <dbReference type="NCBI Taxonomy" id="9888"/>
    <lineage>
        <taxon>Eukaryota</taxon>
        <taxon>Metazoa</taxon>
        <taxon>Chordata</taxon>
        <taxon>Craniata</taxon>
        <taxon>Vertebrata</taxon>
        <taxon>Euteleostomi</taxon>
        <taxon>Mammalia</taxon>
        <taxon>Eutheria</taxon>
        <taxon>Laurasiatheria</taxon>
        <taxon>Artiodactyla</taxon>
        <taxon>Ruminantia</taxon>
        <taxon>Pecora</taxon>
        <taxon>Cervidae</taxon>
        <taxon>Muntiacinae</taxon>
        <taxon>Muntiacus</taxon>
    </lineage>
</organism>
<name>A0A5N3UT48_MUNMU</name>
<evidence type="ECO:0000256" key="8">
    <source>
        <dbReference type="ARBA" id="ARBA00023182"/>
    </source>
</evidence>
<keyword evidence="5" id="KW-1064">Adaptive immunity</keyword>
<dbReference type="InterPro" id="IPR000353">
    <property type="entry name" value="MHC_II_b_N"/>
</dbReference>
<dbReference type="Gene3D" id="3.10.320.10">
    <property type="entry name" value="Class II Histocompatibility Antigen, M Beta Chain, Chain B, domain 1"/>
    <property type="match status" value="1"/>
</dbReference>
<evidence type="ECO:0000313" key="12">
    <source>
        <dbReference type="Proteomes" id="UP000326458"/>
    </source>
</evidence>
<evidence type="ECO:0000256" key="2">
    <source>
        <dbReference type="ARBA" id="ARBA00022692"/>
    </source>
</evidence>
<evidence type="ECO:0000256" key="5">
    <source>
        <dbReference type="ARBA" id="ARBA00023130"/>
    </source>
</evidence>
<dbReference type="EMBL" id="VCEA01000855">
    <property type="protein sequence ID" value="KAB0339951.1"/>
    <property type="molecule type" value="Genomic_DNA"/>
</dbReference>
<dbReference type="SUPFAM" id="SSF54452">
    <property type="entry name" value="MHC antigen-recognition domain"/>
    <property type="match status" value="1"/>
</dbReference>
<keyword evidence="6" id="KW-0472">Membrane</keyword>
<evidence type="ECO:0000256" key="1">
    <source>
        <dbReference type="ARBA" id="ARBA00004479"/>
    </source>
</evidence>
<dbReference type="PANTHER" id="PTHR19944:SF103">
    <property type="entry name" value="DLA CLASS II HISTOCOMPATIBILITY ANTIGEN, DR-1 BETA CHAIN-LIKE"/>
    <property type="match status" value="1"/>
</dbReference>
<keyword evidence="12" id="KW-1185">Reference proteome</keyword>
<comment type="subcellular location">
    <subcellularLocation>
        <location evidence="1">Membrane</location>
        <topology evidence="1">Single-pass type I membrane protein</topology>
    </subcellularLocation>
</comment>
<dbReference type="Proteomes" id="UP000326458">
    <property type="component" value="Unassembled WGS sequence"/>
</dbReference>
<keyword evidence="8" id="KW-0491">MHC II</keyword>
<keyword evidence="3" id="KW-0391">Immunity</keyword>
<evidence type="ECO:0000313" key="10">
    <source>
        <dbReference type="EMBL" id="KAB0339951.1"/>
    </source>
</evidence>
<protein>
    <recommendedName>
        <fullName evidence="9">MHC class II beta chain N-terminal domain-containing protein</fullName>
    </recommendedName>
</protein>
<evidence type="ECO:0000256" key="7">
    <source>
        <dbReference type="ARBA" id="ARBA00023180"/>
    </source>
</evidence>
<dbReference type="InterPro" id="IPR050160">
    <property type="entry name" value="MHC/Immunoglobulin"/>
</dbReference>
<dbReference type="FunFam" id="3.10.320.10:FF:000001">
    <property type="entry name" value="HLA class II histocompatibility antigen, DRB1-1 beta chain"/>
    <property type="match status" value="1"/>
</dbReference>
<dbReference type="InterPro" id="IPR011162">
    <property type="entry name" value="MHC_I/II-like_Ag-recog"/>
</dbReference>
<proteinExistence type="predicted"/>
<reference evidence="10 12" key="1">
    <citation type="submission" date="2019-06" db="EMBL/GenBank/DDBJ databases">
        <title>Discovery of a novel chromosome fission-fusion reversal in muntjac.</title>
        <authorList>
            <person name="Mudd A.B."/>
            <person name="Bredeson J.V."/>
            <person name="Baum R."/>
            <person name="Hockemeyer D."/>
            <person name="Rokhsar D.S."/>
        </authorList>
    </citation>
    <scope>NUCLEOTIDE SEQUENCE [LARGE SCALE GENOMIC DNA]</scope>
    <source>
        <strain evidence="10">UTSW_UCB_Mm</strain>
        <tissue evidence="10">Fibroblast cell line</tissue>
    </source>
</reference>
<dbReference type="EMBL" id="VCEA01000854">
    <property type="protein sequence ID" value="KAB0339952.1"/>
    <property type="molecule type" value="Genomic_DNA"/>
</dbReference>
<dbReference type="AlphaFoldDB" id="A0A5N3UT48"/>
<feature type="domain" description="MHC class II beta chain N-terminal" evidence="9">
    <location>
        <begin position="20"/>
        <end position="95"/>
    </location>
</feature>
<evidence type="ECO:0000256" key="6">
    <source>
        <dbReference type="ARBA" id="ARBA00023136"/>
    </source>
</evidence>
<sequence>MLLLISSKLFSTHFMVQGKSECRFSIQTEQVWFLARYFYNQKKLVHFHSNNVGEFRAVTELGRLFPESWNHQKDFVEWMWAVVDTFCRHNFWLGESFMVQRQGECWGGQPGDWGQCVCVCVCMCVCERERERERQRDRETESQ</sequence>
<dbReference type="Pfam" id="PF00969">
    <property type="entry name" value="MHC_II_beta"/>
    <property type="match status" value="1"/>
</dbReference>